<feature type="compositionally biased region" description="Low complexity" evidence="1">
    <location>
        <begin position="26"/>
        <end position="61"/>
    </location>
</feature>
<evidence type="ECO:0000256" key="1">
    <source>
        <dbReference type="SAM" id="MobiDB-lite"/>
    </source>
</evidence>
<comment type="caution">
    <text evidence="2">The sequence shown here is derived from an EMBL/GenBank/DDBJ whole genome shotgun (WGS) entry which is preliminary data.</text>
</comment>
<name>A0AAE1BIH0_PETCI</name>
<accession>A0AAE1BIH0</accession>
<keyword evidence="3" id="KW-1185">Reference proteome</keyword>
<organism evidence="2 3">
    <name type="scientific">Petrolisthes cinctipes</name>
    <name type="common">Flat porcelain crab</name>
    <dbReference type="NCBI Taxonomy" id="88211"/>
    <lineage>
        <taxon>Eukaryota</taxon>
        <taxon>Metazoa</taxon>
        <taxon>Ecdysozoa</taxon>
        <taxon>Arthropoda</taxon>
        <taxon>Crustacea</taxon>
        <taxon>Multicrustacea</taxon>
        <taxon>Malacostraca</taxon>
        <taxon>Eumalacostraca</taxon>
        <taxon>Eucarida</taxon>
        <taxon>Decapoda</taxon>
        <taxon>Pleocyemata</taxon>
        <taxon>Anomura</taxon>
        <taxon>Galatheoidea</taxon>
        <taxon>Porcellanidae</taxon>
        <taxon>Petrolisthes</taxon>
    </lineage>
</organism>
<feature type="region of interest" description="Disordered" evidence="1">
    <location>
        <begin position="21"/>
        <end position="76"/>
    </location>
</feature>
<dbReference type="EMBL" id="JAWQEG010008924">
    <property type="protein sequence ID" value="KAK3849445.1"/>
    <property type="molecule type" value="Genomic_DNA"/>
</dbReference>
<evidence type="ECO:0000313" key="3">
    <source>
        <dbReference type="Proteomes" id="UP001286313"/>
    </source>
</evidence>
<evidence type="ECO:0000313" key="2">
    <source>
        <dbReference type="EMBL" id="KAK3849445.1"/>
    </source>
</evidence>
<gene>
    <name evidence="2" type="ORF">Pcinc_043803</name>
</gene>
<proteinExistence type="predicted"/>
<reference evidence="2" key="1">
    <citation type="submission" date="2023-10" db="EMBL/GenBank/DDBJ databases">
        <title>Genome assemblies of two species of porcelain crab, Petrolisthes cinctipes and Petrolisthes manimaculis (Anomura: Porcellanidae).</title>
        <authorList>
            <person name="Angst P."/>
        </authorList>
    </citation>
    <scope>NUCLEOTIDE SEQUENCE</scope>
    <source>
        <strain evidence="2">PB745_01</strain>
        <tissue evidence="2">Gill</tissue>
    </source>
</reference>
<protein>
    <submittedName>
        <fullName evidence="2">Uncharacterized protein</fullName>
    </submittedName>
</protein>
<dbReference type="AlphaFoldDB" id="A0AAE1BIH0"/>
<dbReference type="Proteomes" id="UP001286313">
    <property type="component" value="Unassembled WGS sequence"/>
</dbReference>
<sequence>MLAMKAMVEVETLTPFTYLGEDLAGSPLVSPRSSPRSSPRASPRVSPRVSPRASPRASPRSTPRRRSRALSKDSTTHLEELVVVSVPCRELKVSFPQAGE</sequence>